<dbReference type="EMBL" id="JABFOR010000022">
    <property type="protein sequence ID" value="NOJ72219.1"/>
    <property type="molecule type" value="Genomic_DNA"/>
</dbReference>
<accession>A0AAP7DK27</accession>
<dbReference type="InterPro" id="IPR036388">
    <property type="entry name" value="WH-like_DNA-bd_sf"/>
</dbReference>
<evidence type="ECO:0000313" key="6">
    <source>
        <dbReference type="Proteomes" id="UP000552038"/>
    </source>
</evidence>
<reference evidence="5 6" key="1">
    <citation type="submission" date="2020-05" db="EMBL/GenBank/DDBJ databases">
        <title>Whole genome sequencing and identification of novel metabolites from Paenibacillus alvei strain JR949.</title>
        <authorList>
            <person name="Rajendhran J."/>
            <person name="Sree Pranav P."/>
            <person name="Mahalakshmi B."/>
            <person name="Karthikeyan R."/>
        </authorList>
    </citation>
    <scope>NUCLEOTIDE SEQUENCE [LARGE SCALE GENOMIC DNA]</scope>
    <source>
        <strain evidence="5 6">JR949</strain>
    </source>
</reference>
<dbReference type="RefSeq" id="WP_171417757.1">
    <property type="nucleotide sequence ID" value="NZ_JABFOR010000022.1"/>
</dbReference>
<dbReference type="SMART" id="SM00421">
    <property type="entry name" value="HTH_LUXR"/>
    <property type="match status" value="1"/>
</dbReference>
<dbReference type="InterPro" id="IPR000792">
    <property type="entry name" value="Tscrpt_reg_LuxR_C"/>
</dbReference>
<dbReference type="Proteomes" id="UP000552038">
    <property type="component" value="Unassembled WGS sequence"/>
</dbReference>
<evidence type="ECO:0000256" key="1">
    <source>
        <dbReference type="ARBA" id="ARBA00023015"/>
    </source>
</evidence>
<dbReference type="Gene3D" id="3.30.450.40">
    <property type="match status" value="1"/>
</dbReference>
<evidence type="ECO:0000259" key="4">
    <source>
        <dbReference type="PROSITE" id="PS50043"/>
    </source>
</evidence>
<dbReference type="CDD" id="cd06170">
    <property type="entry name" value="LuxR_C_like"/>
    <property type="match status" value="1"/>
</dbReference>
<dbReference type="Gene3D" id="1.10.10.10">
    <property type="entry name" value="Winged helix-like DNA-binding domain superfamily/Winged helix DNA-binding domain"/>
    <property type="match status" value="1"/>
</dbReference>
<dbReference type="Pfam" id="PF00196">
    <property type="entry name" value="GerE"/>
    <property type="match status" value="1"/>
</dbReference>
<dbReference type="PRINTS" id="PR00038">
    <property type="entry name" value="HTHLUXR"/>
</dbReference>
<evidence type="ECO:0000256" key="3">
    <source>
        <dbReference type="ARBA" id="ARBA00023163"/>
    </source>
</evidence>
<dbReference type="InterPro" id="IPR029016">
    <property type="entry name" value="GAF-like_dom_sf"/>
</dbReference>
<keyword evidence="1" id="KW-0805">Transcription regulation</keyword>
<dbReference type="GO" id="GO:0003677">
    <property type="term" value="F:DNA binding"/>
    <property type="evidence" value="ECO:0007669"/>
    <property type="project" value="UniProtKB-KW"/>
</dbReference>
<dbReference type="PROSITE" id="PS00622">
    <property type="entry name" value="HTH_LUXR_1"/>
    <property type="match status" value="1"/>
</dbReference>
<keyword evidence="3" id="KW-0804">Transcription</keyword>
<evidence type="ECO:0000313" key="5">
    <source>
        <dbReference type="EMBL" id="NOJ72219.1"/>
    </source>
</evidence>
<dbReference type="PANTHER" id="PTHR44688:SF16">
    <property type="entry name" value="DNA-BINDING TRANSCRIPTIONAL ACTIVATOR DEVR_DOSR"/>
    <property type="match status" value="1"/>
</dbReference>
<sequence>MNSSTVSVRTEILKLSKQSGCSHSYRKSLLEQLQQAIPFDAACCTTVDPDTLLSTGSVTDEEIEQIHDSLFAYDDLREDYIPYHQLAQSEDSTATLSLATAGKLERSARYRDVLLPAGFQDELRAALLYKGACWGYLTLFRRFEKPTFTEEERLFIASLVPSIAQRLRKSSFAVPAAVQAEPEVEPGILVLNDKFDTLSANDTAYKWLRRLREWEGISSSTTLPIPVRTACFRALSMTNVSSTCKSCVHFPGYPYITIRASKLHGDMDNAPLLAVTFEPSGPSDTLRRMAEAFELSEREKQVLDALIRGLSTKEIALLLHISAYTVQDHLKSIFIKTGVTSRRELVWSFFSRFGVV</sequence>
<comment type="caution">
    <text evidence="5">The sequence shown here is derived from an EMBL/GenBank/DDBJ whole genome shotgun (WGS) entry which is preliminary data.</text>
</comment>
<keyword evidence="2" id="KW-0238">DNA-binding</keyword>
<dbReference type="GO" id="GO:0045892">
    <property type="term" value="P:negative regulation of DNA-templated transcription"/>
    <property type="evidence" value="ECO:0007669"/>
    <property type="project" value="UniProtKB-ARBA"/>
</dbReference>
<dbReference type="SUPFAM" id="SSF55781">
    <property type="entry name" value="GAF domain-like"/>
    <property type="match status" value="1"/>
</dbReference>
<dbReference type="SUPFAM" id="SSF46894">
    <property type="entry name" value="C-terminal effector domain of the bipartite response regulators"/>
    <property type="match status" value="1"/>
</dbReference>
<feature type="domain" description="HTH luxR-type" evidence="4">
    <location>
        <begin position="288"/>
        <end position="353"/>
    </location>
</feature>
<proteinExistence type="predicted"/>
<name>A0AAP7DK27_PAEAL</name>
<evidence type="ECO:0000256" key="2">
    <source>
        <dbReference type="ARBA" id="ARBA00023125"/>
    </source>
</evidence>
<dbReference type="InterPro" id="IPR016032">
    <property type="entry name" value="Sig_transdc_resp-reg_C-effctor"/>
</dbReference>
<dbReference type="AlphaFoldDB" id="A0AAP7DK27"/>
<dbReference type="PROSITE" id="PS50043">
    <property type="entry name" value="HTH_LUXR_2"/>
    <property type="match status" value="1"/>
</dbReference>
<gene>
    <name evidence="5" type="ORF">HMI46_16845</name>
</gene>
<dbReference type="PANTHER" id="PTHR44688">
    <property type="entry name" value="DNA-BINDING TRANSCRIPTIONAL ACTIVATOR DEVR_DOSR"/>
    <property type="match status" value="1"/>
</dbReference>
<protein>
    <submittedName>
        <fullName evidence="5">LuxR family transcriptional regulator</fullName>
    </submittedName>
</protein>
<organism evidence="5 6">
    <name type="scientific">Paenibacillus alvei</name>
    <name type="common">Bacillus alvei</name>
    <dbReference type="NCBI Taxonomy" id="44250"/>
    <lineage>
        <taxon>Bacteria</taxon>
        <taxon>Bacillati</taxon>
        <taxon>Bacillota</taxon>
        <taxon>Bacilli</taxon>
        <taxon>Bacillales</taxon>
        <taxon>Paenibacillaceae</taxon>
        <taxon>Paenibacillus</taxon>
    </lineage>
</organism>